<sequence>MRRVPLLAAMLLAATPAAADPLTVTKSVTVISDPLGSVVPRSLPGAVVEYKSRATNPAANVLVPVKDLLLVENLPVNVELRVADLATAGKGPVEFADGSLLGTGLLPSGLSYNYSTAAPTTDGLEFSTNGTNWTYQPVANAAGYDPAVRAIRIKLTGNFTAATSFQLRYRARIR</sequence>
<evidence type="ECO:0000256" key="1">
    <source>
        <dbReference type="SAM" id="SignalP"/>
    </source>
</evidence>
<reference evidence="2 3" key="1">
    <citation type="submission" date="2017-07" db="EMBL/GenBank/DDBJ databases">
        <authorList>
            <person name="Sun Z.S."/>
            <person name="Albrecht U."/>
            <person name="Echele G."/>
            <person name="Lee C.C."/>
        </authorList>
    </citation>
    <scope>NUCLEOTIDE SEQUENCE [LARGE SCALE GENOMIC DNA]</scope>
    <source>
        <strain evidence="2 3">CGMCC 1.12672</strain>
    </source>
</reference>
<dbReference type="RefSeq" id="WP_097062459.1">
    <property type="nucleotide sequence ID" value="NZ_OBMI01000001.1"/>
</dbReference>
<keyword evidence="3" id="KW-1185">Reference proteome</keyword>
<dbReference type="OrthoDB" id="5400913at2"/>
<accession>A0A285QBZ8</accession>
<gene>
    <name evidence="2" type="ORF">SAMN06297144_0561</name>
</gene>
<proteinExistence type="predicted"/>
<feature type="signal peptide" evidence="1">
    <location>
        <begin position="1"/>
        <end position="19"/>
    </location>
</feature>
<feature type="chain" id="PRO_5012786717" description="YD repeat-containing protein" evidence="1">
    <location>
        <begin position="20"/>
        <end position="174"/>
    </location>
</feature>
<dbReference type="Proteomes" id="UP000219494">
    <property type="component" value="Unassembled WGS sequence"/>
</dbReference>
<dbReference type="EMBL" id="OBMI01000001">
    <property type="protein sequence ID" value="SOB79460.1"/>
    <property type="molecule type" value="Genomic_DNA"/>
</dbReference>
<organism evidence="2 3">
    <name type="scientific">Sphingomonas guangdongensis</name>
    <dbReference type="NCBI Taxonomy" id="1141890"/>
    <lineage>
        <taxon>Bacteria</taxon>
        <taxon>Pseudomonadati</taxon>
        <taxon>Pseudomonadota</taxon>
        <taxon>Alphaproteobacteria</taxon>
        <taxon>Sphingomonadales</taxon>
        <taxon>Sphingomonadaceae</taxon>
        <taxon>Sphingomonas</taxon>
    </lineage>
</organism>
<evidence type="ECO:0008006" key="4">
    <source>
        <dbReference type="Google" id="ProtNLM"/>
    </source>
</evidence>
<name>A0A285QBZ8_9SPHN</name>
<evidence type="ECO:0000313" key="2">
    <source>
        <dbReference type="EMBL" id="SOB79460.1"/>
    </source>
</evidence>
<dbReference type="AlphaFoldDB" id="A0A285QBZ8"/>
<protein>
    <recommendedName>
        <fullName evidence="4">YD repeat-containing protein</fullName>
    </recommendedName>
</protein>
<keyword evidence="1" id="KW-0732">Signal</keyword>
<evidence type="ECO:0000313" key="3">
    <source>
        <dbReference type="Proteomes" id="UP000219494"/>
    </source>
</evidence>